<dbReference type="SUPFAM" id="SSF47413">
    <property type="entry name" value="lambda repressor-like DNA-binding domains"/>
    <property type="match status" value="1"/>
</dbReference>
<evidence type="ECO:0000259" key="1">
    <source>
        <dbReference type="Pfam" id="PF13443"/>
    </source>
</evidence>
<name>A0A177HHC7_9ACTN</name>
<comment type="caution">
    <text evidence="2">The sequence shown here is derived from an EMBL/GenBank/DDBJ whole genome shotgun (WGS) entry which is preliminary data.</text>
</comment>
<feature type="domain" description="HTH cro/C1-type" evidence="1">
    <location>
        <begin position="15"/>
        <end position="80"/>
    </location>
</feature>
<dbReference type="GO" id="GO:0003677">
    <property type="term" value="F:DNA binding"/>
    <property type="evidence" value="ECO:0007669"/>
    <property type="project" value="InterPro"/>
</dbReference>
<dbReference type="Proteomes" id="UP000077381">
    <property type="component" value="Unassembled WGS sequence"/>
</dbReference>
<sequence length="103" mass="11566">MKADGMTVELDYRWHLRKVMAARGMFATTDLRPLLVERGVELSQSQVYRLVTERPERLNLRTLMALLDILDCTITELIEPLPARGARRTGKAVNGVDAGTKSP</sequence>
<dbReference type="InterPro" id="IPR010982">
    <property type="entry name" value="Lambda_DNA-bd_dom_sf"/>
</dbReference>
<reference evidence="2 3" key="1">
    <citation type="submission" date="2015-12" db="EMBL/GenBank/DDBJ databases">
        <title>Genome sequence of Streptomyces sp. G25.</title>
        <authorList>
            <person name="Poehlein A."/>
            <person name="Roettig A."/>
            <person name="Hiessl S."/>
            <person name="Hauschild P."/>
            <person name="Schauer J."/>
            <person name="Madkour M.H."/>
            <person name="Al-Ansari A.M."/>
            <person name="Almakishah N.H."/>
            <person name="Steinbuechel A."/>
            <person name="Daniel R."/>
        </authorList>
    </citation>
    <scope>NUCLEOTIDE SEQUENCE [LARGE SCALE GENOMIC DNA]</scope>
    <source>
        <strain evidence="3">G25(2015)</strain>
    </source>
</reference>
<dbReference type="EMBL" id="LOHS01000153">
    <property type="protein sequence ID" value="OAH10315.1"/>
    <property type="molecule type" value="Genomic_DNA"/>
</dbReference>
<keyword evidence="3" id="KW-1185">Reference proteome</keyword>
<organism evidence="2 3">
    <name type="scientific">Streptomyces jeddahensis</name>
    <dbReference type="NCBI Taxonomy" id="1716141"/>
    <lineage>
        <taxon>Bacteria</taxon>
        <taxon>Bacillati</taxon>
        <taxon>Actinomycetota</taxon>
        <taxon>Actinomycetes</taxon>
        <taxon>Kitasatosporales</taxon>
        <taxon>Streptomycetaceae</taxon>
        <taxon>Streptomyces</taxon>
    </lineage>
</organism>
<dbReference type="Pfam" id="PF13443">
    <property type="entry name" value="HTH_26"/>
    <property type="match status" value="1"/>
</dbReference>
<dbReference type="AlphaFoldDB" id="A0A177HHC7"/>
<protein>
    <recommendedName>
        <fullName evidence="1">HTH cro/C1-type domain-containing protein</fullName>
    </recommendedName>
</protein>
<accession>A0A177HHC7</accession>
<dbReference type="InterPro" id="IPR001387">
    <property type="entry name" value="Cro/C1-type_HTH"/>
</dbReference>
<evidence type="ECO:0000313" key="3">
    <source>
        <dbReference type="Proteomes" id="UP000077381"/>
    </source>
</evidence>
<gene>
    <name evidence="2" type="ORF">STSP_63660</name>
</gene>
<proteinExistence type="predicted"/>
<dbReference type="STRING" id="1716141.STSP_63660"/>
<evidence type="ECO:0000313" key="2">
    <source>
        <dbReference type="EMBL" id="OAH10315.1"/>
    </source>
</evidence>
<dbReference type="PATRIC" id="fig|1716141.3.peg.6698"/>